<gene>
    <name evidence="2" type="ORF">GMDG_08666</name>
</gene>
<sequence length="215" mass="23834">MPKTSRRPRRATRGTTRGTTRGASQAYNQEDHNHESSQMQVYQTSNSQYPYGARSIVHHDSNSPELSQAQSSSNLTNNEALPTIINSPTSQLLLHIQPNTISPAQSQVGQIHEPQFRVASSQLPTQLATKLSFDNSHFNRPQPHRNDTGFQNATALTSTPQLSGQSSNSTRSTNSLPVYRPAAKRMRPNDNDSYNSSTKPFRQAENQTKVFDNAA</sequence>
<name>L8G9Y8_PSED2</name>
<evidence type="ECO:0000313" key="3">
    <source>
        <dbReference type="Proteomes" id="UP000011064"/>
    </source>
</evidence>
<dbReference type="EMBL" id="GL573747">
    <property type="protein sequence ID" value="ELR08856.1"/>
    <property type="molecule type" value="Genomic_DNA"/>
</dbReference>
<feature type="compositionally biased region" description="Polar residues" evidence="1">
    <location>
        <begin position="36"/>
        <end position="49"/>
    </location>
</feature>
<accession>L8G9Y8</accession>
<feature type="compositionally biased region" description="Polar residues" evidence="1">
    <location>
        <begin position="157"/>
        <end position="176"/>
    </location>
</feature>
<organism evidence="2 3">
    <name type="scientific">Pseudogymnoascus destructans (strain ATCC MYA-4855 / 20631-21)</name>
    <name type="common">Bat white-nose syndrome fungus</name>
    <name type="synonym">Geomyces destructans</name>
    <dbReference type="NCBI Taxonomy" id="658429"/>
    <lineage>
        <taxon>Eukaryota</taxon>
        <taxon>Fungi</taxon>
        <taxon>Dikarya</taxon>
        <taxon>Ascomycota</taxon>
        <taxon>Pezizomycotina</taxon>
        <taxon>Leotiomycetes</taxon>
        <taxon>Thelebolales</taxon>
        <taxon>Thelebolaceae</taxon>
        <taxon>Pseudogymnoascus</taxon>
    </lineage>
</organism>
<dbReference type="VEuPathDB" id="FungiDB:GMDG_08666"/>
<feature type="compositionally biased region" description="Polar residues" evidence="1">
    <location>
        <begin position="63"/>
        <end position="74"/>
    </location>
</feature>
<evidence type="ECO:0000256" key="1">
    <source>
        <dbReference type="SAM" id="MobiDB-lite"/>
    </source>
</evidence>
<dbReference type="HOGENOM" id="CLU_1283754_0_0_1"/>
<feature type="region of interest" description="Disordered" evidence="1">
    <location>
        <begin position="157"/>
        <end position="215"/>
    </location>
</feature>
<proteinExistence type="predicted"/>
<dbReference type="InParanoid" id="L8G9Y8"/>
<dbReference type="Proteomes" id="UP000011064">
    <property type="component" value="Unassembled WGS sequence"/>
</dbReference>
<feature type="compositionally biased region" description="Low complexity" evidence="1">
    <location>
        <begin position="13"/>
        <end position="24"/>
    </location>
</feature>
<keyword evidence="3" id="KW-1185">Reference proteome</keyword>
<feature type="compositionally biased region" description="Basic residues" evidence="1">
    <location>
        <begin position="1"/>
        <end position="12"/>
    </location>
</feature>
<dbReference type="AlphaFoldDB" id="L8G9Y8"/>
<protein>
    <submittedName>
        <fullName evidence="2">Uncharacterized protein</fullName>
    </submittedName>
</protein>
<feature type="region of interest" description="Disordered" evidence="1">
    <location>
        <begin position="1"/>
        <end position="74"/>
    </location>
</feature>
<reference evidence="3" key="1">
    <citation type="submission" date="2010-09" db="EMBL/GenBank/DDBJ databases">
        <title>The genome sequence of Geomyces destructans 20631-21.</title>
        <authorList>
            <consortium name="The Broad Institute Genome Sequencing Platform"/>
            <person name="Cuomo C.A."/>
            <person name="Blehert D.S."/>
            <person name="Lorch J.M."/>
            <person name="Young S.K."/>
            <person name="Zeng Q."/>
            <person name="Gargeya S."/>
            <person name="Fitzgerald M."/>
            <person name="Haas B."/>
            <person name="Abouelleil A."/>
            <person name="Alvarado L."/>
            <person name="Arachchi H.M."/>
            <person name="Berlin A."/>
            <person name="Brown A."/>
            <person name="Chapman S.B."/>
            <person name="Chen Z."/>
            <person name="Dunbar C."/>
            <person name="Freedman E."/>
            <person name="Gearin G."/>
            <person name="Gellesch M."/>
            <person name="Goldberg J."/>
            <person name="Griggs A."/>
            <person name="Gujja S."/>
            <person name="Heiman D."/>
            <person name="Howarth C."/>
            <person name="Larson L."/>
            <person name="Lui A."/>
            <person name="MacDonald P.J.P."/>
            <person name="Montmayeur A."/>
            <person name="Murphy C."/>
            <person name="Neiman D."/>
            <person name="Pearson M."/>
            <person name="Priest M."/>
            <person name="Roberts A."/>
            <person name="Saif S."/>
            <person name="Shea T."/>
            <person name="Shenoy N."/>
            <person name="Sisk P."/>
            <person name="Stolte C."/>
            <person name="Sykes S."/>
            <person name="Wortman J."/>
            <person name="Nusbaum C."/>
            <person name="Birren B."/>
        </authorList>
    </citation>
    <scope>NUCLEOTIDE SEQUENCE [LARGE SCALE GENOMIC DNA]</scope>
    <source>
        <strain evidence="3">ATCC MYA-4855 / 20631-21</strain>
    </source>
</reference>
<feature type="compositionally biased region" description="Polar residues" evidence="1">
    <location>
        <begin position="191"/>
        <end position="215"/>
    </location>
</feature>
<evidence type="ECO:0000313" key="2">
    <source>
        <dbReference type="EMBL" id="ELR08856.1"/>
    </source>
</evidence>